<dbReference type="Pfam" id="PF11951">
    <property type="entry name" value="Fungal_trans_2"/>
    <property type="match status" value="1"/>
</dbReference>
<dbReference type="InterPro" id="IPR021858">
    <property type="entry name" value="Fun_TF"/>
</dbReference>
<dbReference type="InParanoid" id="W3XE54"/>
<evidence type="ECO:0000256" key="3">
    <source>
        <dbReference type="SAM" id="MobiDB-lite"/>
    </source>
</evidence>
<protein>
    <recommendedName>
        <fullName evidence="6">Zn(2)-C6 fungal-type domain-containing protein</fullName>
    </recommendedName>
</protein>
<reference evidence="5" key="1">
    <citation type="journal article" date="2015" name="BMC Genomics">
        <title>Genomic and transcriptomic analysis of the endophytic fungus Pestalotiopsis fici reveals its lifestyle and high potential for synthesis of natural products.</title>
        <authorList>
            <person name="Wang X."/>
            <person name="Zhang X."/>
            <person name="Liu L."/>
            <person name="Xiang M."/>
            <person name="Wang W."/>
            <person name="Sun X."/>
            <person name="Che Y."/>
            <person name="Guo L."/>
            <person name="Liu G."/>
            <person name="Guo L."/>
            <person name="Wang C."/>
            <person name="Yin W.B."/>
            <person name="Stadler M."/>
            <person name="Zhang X."/>
            <person name="Liu X."/>
        </authorList>
    </citation>
    <scope>NUCLEOTIDE SEQUENCE [LARGE SCALE GENOMIC DNA]</scope>
    <source>
        <strain evidence="5">W106-1 / CGMCC3.15140</strain>
    </source>
</reference>
<dbReference type="GeneID" id="19267411"/>
<dbReference type="RefSeq" id="XP_007829170.1">
    <property type="nucleotide sequence ID" value="XM_007830979.1"/>
</dbReference>
<evidence type="ECO:0000256" key="2">
    <source>
        <dbReference type="ARBA" id="ARBA00023242"/>
    </source>
</evidence>
<dbReference type="Proteomes" id="UP000030651">
    <property type="component" value="Unassembled WGS sequence"/>
</dbReference>
<keyword evidence="5" id="KW-1185">Reference proteome</keyword>
<dbReference type="AlphaFoldDB" id="W3XE54"/>
<dbReference type="PANTHER" id="PTHR37534:SF20">
    <property type="entry name" value="PRO1A C6 ZINK-FINGER PROTEIN"/>
    <property type="match status" value="1"/>
</dbReference>
<accession>W3XE54</accession>
<feature type="region of interest" description="Disordered" evidence="3">
    <location>
        <begin position="185"/>
        <end position="224"/>
    </location>
</feature>
<proteinExistence type="predicted"/>
<evidence type="ECO:0000313" key="4">
    <source>
        <dbReference type="EMBL" id="ETS84373.1"/>
    </source>
</evidence>
<sequence>MCLIHWHRPQNVARVVDSIWDVEHVERERSKSLPQCDLGKPICWNCKRSRIYTCDGISGGSEHIVPNHSNKISQDATKLDHGRQTVNVPHSLNWEWMEQILGGSKDVFRSTSQDDSINETIVNAPISHGRGGGFSAHFSAATEETHESPNFMEGASFDDHAGQCISPSAEFRTLIETEEELAFSDDTVSGLGQRQHSSDDMLFSPPQQPEECLAGSATTESDRRSYSRKIQRLGLGDLLNGIHDRTGALLAHWKSHACHLMMPILAPTFNPWLRLYYPLAVTGPPSDAKSCLFHALSSAAGFHKATTARKDKTTLIGQAQERKTEASKRLRSIVHDLQLSKSLLADRMDRMALLAAAMTMATIEVFSGEHEGAGYEHLLLAKQTIRFTGGISWWTSNTKSITLLRIFKCLQIIGDTSGWTQFTEMSAQTESEDQPFASLSSQLFEDTGANCDLAENVQQHGASQISCEYPLDITFGVSSQTLQCISKIIDLSRVKENLSMDEQWLQSHVEQLKTLEHEVYSALNESSHFDGLNLIGSGNQHGVSDFICQEIKENHMAAFRYSTAIFFRRALCDGGSTIIPPRELRSGALSDASLSGQHLVDKALEHLENIDAISSGMTVANTLWVAFIAAVEAVDIPLRHRALIWFARARRHQIGNINVAKSLVMEVWRRVDRQTWARNEDTGGLGCIDWRNVMREKNMYFMLT</sequence>
<dbReference type="GO" id="GO:0005634">
    <property type="term" value="C:nucleus"/>
    <property type="evidence" value="ECO:0007669"/>
    <property type="project" value="UniProtKB-SubCell"/>
</dbReference>
<gene>
    <name evidence="4" type="ORF">PFICI_02398</name>
</gene>
<evidence type="ECO:0000256" key="1">
    <source>
        <dbReference type="ARBA" id="ARBA00004123"/>
    </source>
</evidence>
<dbReference type="HOGENOM" id="CLU_024405_0_0_1"/>
<dbReference type="PANTHER" id="PTHR37534">
    <property type="entry name" value="TRANSCRIPTIONAL ACTIVATOR PROTEIN UGA3"/>
    <property type="match status" value="1"/>
</dbReference>
<dbReference type="EMBL" id="KI912110">
    <property type="protein sequence ID" value="ETS84373.1"/>
    <property type="molecule type" value="Genomic_DNA"/>
</dbReference>
<keyword evidence="2" id="KW-0539">Nucleus</keyword>
<feature type="compositionally biased region" description="Polar residues" evidence="3">
    <location>
        <begin position="186"/>
        <end position="195"/>
    </location>
</feature>
<evidence type="ECO:0000313" key="5">
    <source>
        <dbReference type="Proteomes" id="UP000030651"/>
    </source>
</evidence>
<organism evidence="4 5">
    <name type="scientific">Pestalotiopsis fici (strain W106-1 / CGMCC3.15140)</name>
    <dbReference type="NCBI Taxonomy" id="1229662"/>
    <lineage>
        <taxon>Eukaryota</taxon>
        <taxon>Fungi</taxon>
        <taxon>Dikarya</taxon>
        <taxon>Ascomycota</taxon>
        <taxon>Pezizomycotina</taxon>
        <taxon>Sordariomycetes</taxon>
        <taxon>Xylariomycetidae</taxon>
        <taxon>Amphisphaeriales</taxon>
        <taxon>Sporocadaceae</taxon>
        <taxon>Pestalotiopsis</taxon>
    </lineage>
</organism>
<comment type="subcellular location">
    <subcellularLocation>
        <location evidence="1">Nucleus</location>
    </subcellularLocation>
</comment>
<dbReference type="KEGG" id="pfy:PFICI_02398"/>
<name>W3XE54_PESFW</name>
<evidence type="ECO:0008006" key="6">
    <source>
        <dbReference type="Google" id="ProtNLM"/>
    </source>
</evidence>
<dbReference type="OrthoDB" id="3477330at2759"/>
<dbReference type="eggNOG" id="ENOG502RPBF">
    <property type="taxonomic scope" value="Eukaryota"/>
</dbReference>